<sequence>MKHSVKIISLLFTLLLAASMHFTAVASETCQTLLAGQHHDAGTVCVSNDADTVTVTFATANGWSLLDTHLYVGADASGIPTNRAGNPQIGLFPYGGGVTGNTVSYTFNLADFGLTCDDELAIAAHAVVSNGSSTETAWASGTRMVQRGNWAMWFSYQAECPTNGPPPPQACVSYGTGYAFGDVTFGQVGETGWGWTITGADPGDSGEAVIYANAGMQYKIDDPVGTFTWSYETNGFFSATFIADSGFGFIDTHLHVGGYTTEVNGRGNYNFNGNVTMEAQDVVHYYGETTGGTVNVTAHVASCKL</sequence>
<keyword evidence="3" id="KW-1185">Reference proteome</keyword>
<dbReference type="RefSeq" id="WP_143236083.1">
    <property type="nucleotide sequence ID" value="NZ_VJWL01000003.1"/>
</dbReference>
<organism evidence="2 3">
    <name type="scientific">Aliidiomarina halalkaliphila</name>
    <dbReference type="NCBI Taxonomy" id="2593535"/>
    <lineage>
        <taxon>Bacteria</taxon>
        <taxon>Pseudomonadati</taxon>
        <taxon>Pseudomonadota</taxon>
        <taxon>Gammaproteobacteria</taxon>
        <taxon>Alteromonadales</taxon>
        <taxon>Idiomarinaceae</taxon>
        <taxon>Aliidiomarina</taxon>
    </lineage>
</organism>
<gene>
    <name evidence="2" type="ORF">FM042_08900</name>
</gene>
<protein>
    <submittedName>
        <fullName evidence="2">Uncharacterized protein</fullName>
    </submittedName>
</protein>
<dbReference type="Proteomes" id="UP000320359">
    <property type="component" value="Unassembled WGS sequence"/>
</dbReference>
<evidence type="ECO:0000256" key="1">
    <source>
        <dbReference type="SAM" id="SignalP"/>
    </source>
</evidence>
<dbReference type="OrthoDB" id="6236781at2"/>
<feature type="chain" id="PRO_5021777978" evidence="1">
    <location>
        <begin position="27"/>
        <end position="305"/>
    </location>
</feature>
<comment type="caution">
    <text evidence="2">The sequence shown here is derived from an EMBL/GenBank/DDBJ whole genome shotgun (WGS) entry which is preliminary data.</text>
</comment>
<evidence type="ECO:0000313" key="2">
    <source>
        <dbReference type="EMBL" id="TRW48291.1"/>
    </source>
</evidence>
<feature type="signal peptide" evidence="1">
    <location>
        <begin position="1"/>
        <end position="26"/>
    </location>
</feature>
<keyword evidence="1" id="KW-0732">Signal</keyword>
<proteinExistence type="predicted"/>
<name>A0A552WZP0_9GAMM</name>
<evidence type="ECO:0000313" key="3">
    <source>
        <dbReference type="Proteomes" id="UP000320359"/>
    </source>
</evidence>
<dbReference type="AlphaFoldDB" id="A0A552WZP0"/>
<accession>A0A552WZP0</accession>
<dbReference type="EMBL" id="VJWL01000003">
    <property type="protein sequence ID" value="TRW48291.1"/>
    <property type="molecule type" value="Genomic_DNA"/>
</dbReference>
<reference evidence="2 3" key="1">
    <citation type="submission" date="2019-07" db="EMBL/GenBank/DDBJ databases">
        <authorList>
            <person name="Yang M."/>
            <person name="Zhao D."/>
            <person name="Xiang H."/>
        </authorList>
    </citation>
    <scope>NUCLEOTIDE SEQUENCE [LARGE SCALE GENOMIC DNA]</scope>
    <source>
        <strain evidence="2 3">IM1326</strain>
    </source>
</reference>